<dbReference type="EMBL" id="JBFOLK010000008">
    <property type="protein sequence ID" value="KAL2491384.1"/>
    <property type="molecule type" value="Genomic_DNA"/>
</dbReference>
<name>A0ABD1RTN4_9LAMI</name>
<dbReference type="Pfam" id="PF03760">
    <property type="entry name" value="LEA_1"/>
    <property type="match status" value="1"/>
</dbReference>
<gene>
    <name evidence="3" type="ORF">Adt_27012</name>
</gene>
<feature type="compositionally biased region" description="Polar residues" evidence="2">
    <location>
        <begin position="89"/>
        <end position="101"/>
    </location>
</feature>
<evidence type="ECO:0000256" key="2">
    <source>
        <dbReference type="SAM" id="MobiDB-lite"/>
    </source>
</evidence>
<organism evidence="3 4">
    <name type="scientific">Abeliophyllum distichum</name>
    <dbReference type="NCBI Taxonomy" id="126358"/>
    <lineage>
        <taxon>Eukaryota</taxon>
        <taxon>Viridiplantae</taxon>
        <taxon>Streptophyta</taxon>
        <taxon>Embryophyta</taxon>
        <taxon>Tracheophyta</taxon>
        <taxon>Spermatophyta</taxon>
        <taxon>Magnoliopsida</taxon>
        <taxon>eudicotyledons</taxon>
        <taxon>Gunneridae</taxon>
        <taxon>Pentapetalae</taxon>
        <taxon>asterids</taxon>
        <taxon>lamiids</taxon>
        <taxon>Lamiales</taxon>
        <taxon>Oleaceae</taxon>
        <taxon>Forsythieae</taxon>
        <taxon>Abeliophyllum</taxon>
    </lineage>
</organism>
<dbReference type="PANTHER" id="PTHR33493:SF3">
    <property type="entry name" value="LATE EMBRYOGENESIS ABUNDANT PROTEIN, LEA_1 SUBGROUP"/>
    <property type="match status" value="1"/>
</dbReference>
<keyword evidence="4" id="KW-1185">Reference proteome</keyword>
<sequence>MQAIKEKLNGMTSMHKAKAEAKEEEKAEKELAKVQVEVAHEVRPATEAEAAMDLHVQKAAIKAAEHIREHPLDTRGHHQNYGEDGQEAYSGNPTNCGSFSH</sequence>
<evidence type="ECO:0000313" key="4">
    <source>
        <dbReference type="Proteomes" id="UP001604336"/>
    </source>
</evidence>
<accession>A0ABD1RTN4</accession>
<comment type="similarity">
    <text evidence="1">Belongs to the LEA type 1 family.</text>
</comment>
<feature type="region of interest" description="Disordered" evidence="2">
    <location>
        <begin position="68"/>
        <end position="101"/>
    </location>
</feature>
<dbReference type="InterPro" id="IPR005513">
    <property type="entry name" value="LEA_1"/>
</dbReference>
<feature type="region of interest" description="Disordered" evidence="2">
    <location>
        <begin position="1"/>
        <end position="26"/>
    </location>
</feature>
<dbReference type="Proteomes" id="UP001604336">
    <property type="component" value="Unassembled WGS sequence"/>
</dbReference>
<evidence type="ECO:0000256" key="1">
    <source>
        <dbReference type="ARBA" id="ARBA00010975"/>
    </source>
</evidence>
<evidence type="ECO:0000313" key="3">
    <source>
        <dbReference type="EMBL" id="KAL2491384.1"/>
    </source>
</evidence>
<feature type="compositionally biased region" description="Basic and acidic residues" evidence="2">
    <location>
        <begin position="17"/>
        <end position="26"/>
    </location>
</feature>
<reference evidence="4" key="1">
    <citation type="submission" date="2024-07" db="EMBL/GenBank/DDBJ databases">
        <title>Two chromosome-level genome assemblies of Korean endemic species Abeliophyllum distichum and Forsythia ovata (Oleaceae).</title>
        <authorList>
            <person name="Jang H."/>
        </authorList>
    </citation>
    <scope>NUCLEOTIDE SEQUENCE [LARGE SCALE GENOMIC DNA]</scope>
</reference>
<dbReference type="AlphaFoldDB" id="A0ABD1RTN4"/>
<dbReference type="PANTHER" id="PTHR33493">
    <property type="entry name" value="LATE EMBRYOGENESIS ABUNDANT PROTEIN 6-RELATED"/>
    <property type="match status" value="1"/>
</dbReference>
<protein>
    <submittedName>
        <fullName evidence="3">Late</fullName>
    </submittedName>
</protein>
<proteinExistence type="inferred from homology"/>
<comment type="caution">
    <text evidence="3">The sequence shown here is derived from an EMBL/GenBank/DDBJ whole genome shotgun (WGS) entry which is preliminary data.</text>
</comment>